<dbReference type="InParanoid" id="A5D9W8"/>
<dbReference type="VEuPathDB" id="FungiDB:PGUG_00073"/>
<dbReference type="SUPFAM" id="SSF46565">
    <property type="entry name" value="Chaperone J-domain"/>
    <property type="match status" value="1"/>
</dbReference>
<keyword evidence="3" id="KW-1133">Transmembrane helix</keyword>
<comment type="subcellular location">
    <subcellularLocation>
        <location evidence="1">Membrane</location>
        <topology evidence="1">Single-pass membrane protein</topology>
    </subcellularLocation>
</comment>
<dbReference type="eggNOG" id="KOG0714">
    <property type="taxonomic scope" value="Eukaryota"/>
</dbReference>
<feature type="region of interest" description="Disordered" evidence="5">
    <location>
        <begin position="172"/>
        <end position="193"/>
    </location>
</feature>
<reference evidence="7 8" key="1">
    <citation type="journal article" date="2009" name="Nature">
        <title>Evolution of pathogenicity and sexual reproduction in eight Candida genomes.</title>
        <authorList>
            <person name="Butler G."/>
            <person name="Rasmussen M.D."/>
            <person name="Lin M.F."/>
            <person name="Santos M.A."/>
            <person name="Sakthikumar S."/>
            <person name="Munro C.A."/>
            <person name="Rheinbay E."/>
            <person name="Grabherr M."/>
            <person name="Forche A."/>
            <person name="Reedy J.L."/>
            <person name="Agrafioti I."/>
            <person name="Arnaud M.B."/>
            <person name="Bates S."/>
            <person name="Brown A.J."/>
            <person name="Brunke S."/>
            <person name="Costanzo M.C."/>
            <person name="Fitzpatrick D.A."/>
            <person name="de Groot P.W."/>
            <person name="Harris D."/>
            <person name="Hoyer L.L."/>
            <person name="Hube B."/>
            <person name="Klis F.M."/>
            <person name="Kodira C."/>
            <person name="Lennard N."/>
            <person name="Logue M.E."/>
            <person name="Martin R."/>
            <person name="Neiman A.M."/>
            <person name="Nikolaou E."/>
            <person name="Quail M.A."/>
            <person name="Quinn J."/>
            <person name="Santos M.C."/>
            <person name="Schmitzberger F.F."/>
            <person name="Sherlock G."/>
            <person name="Shah P."/>
            <person name="Silverstein K.A."/>
            <person name="Skrzypek M.S."/>
            <person name="Soll D."/>
            <person name="Staggs R."/>
            <person name="Stansfield I."/>
            <person name="Stumpf M.P."/>
            <person name="Sudbery P.E."/>
            <person name="Srikantha T."/>
            <person name="Zeng Q."/>
            <person name="Berman J."/>
            <person name="Berriman M."/>
            <person name="Heitman J."/>
            <person name="Gow N.A."/>
            <person name="Lorenz M.C."/>
            <person name="Birren B.W."/>
            <person name="Kellis M."/>
            <person name="Cuomo C.A."/>
        </authorList>
    </citation>
    <scope>NUCLEOTIDE SEQUENCE [LARGE SCALE GENOMIC DNA]</scope>
    <source>
        <strain evidence="8">ATCC 6260 / CBS 566 / DSM 6381 / JCM 1539 / NBRC 10279 / NRRL Y-324</strain>
    </source>
</reference>
<dbReference type="OrthoDB" id="1507364at2759"/>
<dbReference type="Proteomes" id="UP000001997">
    <property type="component" value="Unassembled WGS sequence"/>
</dbReference>
<evidence type="ECO:0000313" key="7">
    <source>
        <dbReference type="EMBL" id="EDK35975.2"/>
    </source>
</evidence>
<dbReference type="Gene3D" id="1.10.287.110">
    <property type="entry name" value="DnaJ domain"/>
    <property type="match status" value="1"/>
</dbReference>
<dbReference type="AlphaFoldDB" id="A5D9W8"/>
<organism evidence="7 8">
    <name type="scientific">Meyerozyma guilliermondii (strain ATCC 6260 / CBS 566 / DSM 6381 / JCM 1539 / NBRC 10279 / NRRL Y-324)</name>
    <name type="common">Yeast</name>
    <name type="synonym">Candida guilliermondii</name>
    <dbReference type="NCBI Taxonomy" id="294746"/>
    <lineage>
        <taxon>Eukaryota</taxon>
        <taxon>Fungi</taxon>
        <taxon>Dikarya</taxon>
        <taxon>Ascomycota</taxon>
        <taxon>Saccharomycotina</taxon>
        <taxon>Pichiomycetes</taxon>
        <taxon>Debaryomycetaceae</taxon>
        <taxon>Meyerozyma</taxon>
    </lineage>
</organism>
<evidence type="ECO:0000256" key="1">
    <source>
        <dbReference type="ARBA" id="ARBA00004167"/>
    </source>
</evidence>
<keyword evidence="8" id="KW-1185">Reference proteome</keyword>
<sequence>MSYTKEQESIVLKVLSYKPHQFYEILQVEKSASDSEIKKSYRKLAIKLHPDKNPHPRSSEAFKYLNKAWGVLSDESKKRIYDQTGSDPDSRFAGYDNSEASASGVDPRMFNSPFGGGFGGGGYGGGGSLDEELFNLFFGGAGRGGQTFTFGNNGFTFQTFGNGPSHQHPFFTSNGGRTRRAERQRQRTQQPENVSVLDTIKQLAPLLLFLLVPIFSAIFSDNSSPEYSFNKTSVYNSERSTPRYKVPYYVSKDFERNKDMTKKQIRQFGLKVENQYISDKRSRCTREQTIKNEMIEDAHGWFFTDEEKLQQAQELPMPNCEALRNLNLI</sequence>
<evidence type="ECO:0000259" key="6">
    <source>
        <dbReference type="PROSITE" id="PS50076"/>
    </source>
</evidence>
<dbReference type="InterPro" id="IPR036869">
    <property type="entry name" value="J_dom_sf"/>
</dbReference>
<dbReference type="KEGG" id="pgu:PGUG_00073"/>
<feature type="domain" description="J" evidence="6">
    <location>
        <begin position="21"/>
        <end position="85"/>
    </location>
</feature>
<dbReference type="InterPro" id="IPR001623">
    <property type="entry name" value="DnaJ_domain"/>
</dbReference>
<dbReference type="PROSITE" id="PS50076">
    <property type="entry name" value="DNAJ_2"/>
    <property type="match status" value="1"/>
</dbReference>
<name>A5D9W8_PICGU</name>
<dbReference type="PRINTS" id="PR00625">
    <property type="entry name" value="JDOMAIN"/>
</dbReference>
<evidence type="ECO:0000256" key="5">
    <source>
        <dbReference type="SAM" id="MobiDB-lite"/>
    </source>
</evidence>
<dbReference type="GeneID" id="5128749"/>
<dbReference type="PANTHER" id="PTHR43908">
    <property type="entry name" value="AT29763P-RELATED"/>
    <property type="match status" value="1"/>
</dbReference>
<protein>
    <recommendedName>
        <fullName evidence="6">J domain-containing protein</fullName>
    </recommendedName>
</protein>
<dbReference type="InterPro" id="IPR015399">
    <property type="entry name" value="DUF1977_DnaJ-like"/>
</dbReference>
<accession>A5D9W8</accession>
<dbReference type="PANTHER" id="PTHR43908:SF3">
    <property type="entry name" value="AT29763P-RELATED"/>
    <property type="match status" value="1"/>
</dbReference>
<dbReference type="EMBL" id="CH408155">
    <property type="protein sequence ID" value="EDK35975.2"/>
    <property type="molecule type" value="Genomic_DNA"/>
</dbReference>
<dbReference type="SMART" id="SM00271">
    <property type="entry name" value="DnaJ"/>
    <property type="match status" value="1"/>
</dbReference>
<gene>
    <name evidence="7" type="ORF">PGUG_00073</name>
</gene>
<evidence type="ECO:0000256" key="4">
    <source>
        <dbReference type="ARBA" id="ARBA00023136"/>
    </source>
</evidence>
<dbReference type="FunCoup" id="A5D9W8">
    <property type="interactions" value="178"/>
</dbReference>
<dbReference type="GO" id="GO:0071218">
    <property type="term" value="P:cellular response to misfolded protein"/>
    <property type="evidence" value="ECO:0007669"/>
    <property type="project" value="TreeGrafter"/>
</dbReference>
<dbReference type="OMA" id="ARSREHN"/>
<evidence type="ECO:0000256" key="3">
    <source>
        <dbReference type="ARBA" id="ARBA00022989"/>
    </source>
</evidence>
<dbReference type="Pfam" id="PF00226">
    <property type="entry name" value="DnaJ"/>
    <property type="match status" value="1"/>
</dbReference>
<dbReference type="Pfam" id="PF09320">
    <property type="entry name" value="DUF1977"/>
    <property type="match status" value="1"/>
</dbReference>
<keyword evidence="2" id="KW-0812">Transmembrane</keyword>
<evidence type="ECO:0000313" key="8">
    <source>
        <dbReference type="Proteomes" id="UP000001997"/>
    </source>
</evidence>
<keyword evidence="4" id="KW-0472">Membrane</keyword>
<dbReference type="CDD" id="cd06257">
    <property type="entry name" value="DnaJ"/>
    <property type="match status" value="1"/>
</dbReference>
<dbReference type="GO" id="GO:0030544">
    <property type="term" value="F:Hsp70 protein binding"/>
    <property type="evidence" value="ECO:0007669"/>
    <property type="project" value="TreeGrafter"/>
</dbReference>
<dbReference type="InterPro" id="IPR051100">
    <property type="entry name" value="DnaJ_subfamily_B/C"/>
</dbReference>
<dbReference type="STRING" id="294746.A5D9W8"/>
<dbReference type="RefSeq" id="XP_001486696.2">
    <property type="nucleotide sequence ID" value="XM_001486646.1"/>
</dbReference>
<dbReference type="HOGENOM" id="CLU_043579_1_0_1"/>
<proteinExistence type="predicted"/>
<dbReference type="GO" id="GO:0005789">
    <property type="term" value="C:endoplasmic reticulum membrane"/>
    <property type="evidence" value="ECO:0007669"/>
    <property type="project" value="TreeGrafter"/>
</dbReference>
<evidence type="ECO:0000256" key="2">
    <source>
        <dbReference type="ARBA" id="ARBA00022692"/>
    </source>
</evidence>